<reference evidence="2" key="1">
    <citation type="submission" date="2015-01" db="EMBL/GenBank/DDBJ databases">
        <title>Draft genome sequence of Rhodococcus pyridinivorans strain KG-16, a hydrocarbon-degrading bacterium.</title>
        <authorList>
            <person name="Aggarwal R.K."/>
            <person name="Dawar C."/>
        </authorList>
    </citation>
    <scope>NUCLEOTIDE SEQUENCE [LARGE SCALE GENOMIC DNA]</scope>
    <source>
        <strain evidence="2">KG-16</strain>
    </source>
</reference>
<gene>
    <name evidence="1" type="ORF">Z045_01225</name>
</gene>
<dbReference type="RefSeq" id="WP_060650253.1">
    <property type="nucleotide sequence ID" value="NZ_AZXY01000001.1"/>
</dbReference>
<evidence type="ECO:0008006" key="3">
    <source>
        <dbReference type="Google" id="ProtNLM"/>
    </source>
</evidence>
<name>A0A0V9UQ65_9NOCA</name>
<accession>A0A0V9UQ65</accession>
<protein>
    <recommendedName>
        <fullName evidence="3">DUF3263 domain-containing protein</fullName>
    </recommendedName>
</protein>
<evidence type="ECO:0000313" key="1">
    <source>
        <dbReference type="EMBL" id="KSZ60128.1"/>
    </source>
</evidence>
<dbReference type="InterPro" id="IPR021678">
    <property type="entry name" value="DUF3263"/>
</dbReference>
<dbReference type="AlphaFoldDB" id="A0A0V9UQ65"/>
<organism evidence="1 2">
    <name type="scientific">Rhodococcus pyridinivorans KG-16</name>
    <dbReference type="NCBI Taxonomy" id="1441730"/>
    <lineage>
        <taxon>Bacteria</taxon>
        <taxon>Bacillati</taxon>
        <taxon>Actinomycetota</taxon>
        <taxon>Actinomycetes</taxon>
        <taxon>Mycobacteriales</taxon>
        <taxon>Nocardiaceae</taxon>
        <taxon>Rhodococcus</taxon>
    </lineage>
</organism>
<dbReference type="PATRIC" id="fig|1441730.3.peg.260"/>
<comment type="caution">
    <text evidence="1">The sequence shown here is derived from an EMBL/GenBank/DDBJ whole genome shotgun (WGS) entry which is preliminary data.</text>
</comment>
<dbReference type="EMBL" id="AZXY01000001">
    <property type="protein sequence ID" value="KSZ60128.1"/>
    <property type="molecule type" value="Genomic_DNA"/>
</dbReference>
<proteinExistence type="predicted"/>
<reference evidence="1 2" key="2">
    <citation type="journal article" date="2016" name="Genome Announc.">
        <title>Draft Genome Sequence of a Versatile Hydrocarbon-Degrading Bacterium, Rhodococcus pyridinivorans Strain KG-16, Collected from Oil Fields in India.</title>
        <authorList>
            <person name="Aggarwal R.K."/>
            <person name="Dawar C."/>
            <person name="Phanindranath R."/>
            <person name="Mutnuri L."/>
            <person name="Dayal A.M."/>
        </authorList>
    </citation>
    <scope>NUCLEOTIDE SEQUENCE [LARGE SCALE GENOMIC DNA]</scope>
    <source>
        <strain evidence="1 2">KG-16</strain>
    </source>
</reference>
<dbReference type="Proteomes" id="UP000053060">
    <property type="component" value="Unassembled WGS sequence"/>
</dbReference>
<sequence length="97" mass="11196">MSDEAAMIAFAVKWRHWNGGPDEDIWVTFGITPENYFHRLRGLLTKHRWNQLEPHILEQLVRICDERLDTVDIAAAAGRRDRARYASSAHPLSRLSA</sequence>
<evidence type="ECO:0000313" key="2">
    <source>
        <dbReference type="Proteomes" id="UP000053060"/>
    </source>
</evidence>
<dbReference type="Pfam" id="PF11662">
    <property type="entry name" value="DUF3263"/>
    <property type="match status" value="1"/>
</dbReference>